<dbReference type="PIRSF" id="PIRSF034110">
    <property type="entry name" value="DUF1203"/>
    <property type="match status" value="1"/>
</dbReference>
<name>A0ABV8UDM6_9PROT</name>
<gene>
    <name evidence="1" type="ORF">ACFO5Q_15985</name>
</gene>
<dbReference type="Proteomes" id="UP001595776">
    <property type="component" value="Unassembled WGS sequence"/>
</dbReference>
<proteinExistence type="predicted"/>
<dbReference type="Pfam" id="PF06718">
    <property type="entry name" value="DUF1203"/>
    <property type="match status" value="1"/>
</dbReference>
<reference evidence="2" key="1">
    <citation type="journal article" date="2019" name="Int. J. Syst. Evol. Microbiol.">
        <title>The Global Catalogue of Microorganisms (GCM) 10K type strain sequencing project: providing services to taxonomists for standard genome sequencing and annotation.</title>
        <authorList>
            <consortium name="The Broad Institute Genomics Platform"/>
            <consortium name="The Broad Institute Genome Sequencing Center for Infectious Disease"/>
            <person name="Wu L."/>
            <person name="Ma J."/>
        </authorList>
    </citation>
    <scope>NUCLEOTIDE SEQUENCE [LARGE SCALE GENOMIC DNA]</scope>
    <source>
        <strain evidence="2">CGMCC 1.15304</strain>
    </source>
</reference>
<evidence type="ECO:0000313" key="1">
    <source>
        <dbReference type="EMBL" id="MFC4349352.1"/>
    </source>
</evidence>
<dbReference type="EMBL" id="JBHSCR010000017">
    <property type="protein sequence ID" value="MFC4349352.1"/>
    <property type="molecule type" value="Genomic_DNA"/>
</dbReference>
<protein>
    <submittedName>
        <fullName evidence="1">DUF1203 domain-containing protein</fullName>
    </submittedName>
</protein>
<keyword evidence="2" id="KW-1185">Reference proteome</keyword>
<comment type="caution">
    <text evidence="1">The sequence shown here is derived from an EMBL/GenBank/DDBJ whole genome shotgun (WGS) entry which is preliminary data.</text>
</comment>
<organism evidence="1 2">
    <name type="scientific">Kordiimonas lipolytica</name>
    <dbReference type="NCBI Taxonomy" id="1662421"/>
    <lineage>
        <taxon>Bacteria</taxon>
        <taxon>Pseudomonadati</taxon>
        <taxon>Pseudomonadota</taxon>
        <taxon>Alphaproteobacteria</taxon>
        <taxon>Kordiimonadales</taxon>
        <taxon>Kordiimonadaceae</taxon>
        <taxon>Kordiimonas</taxon>
    </lineage>
</organism>
<dbReference type="RefSeq" id="WP_068146262.1">
    <property type="nucleotide sequence ID" value="NZ_JBHSCR010000017.1"/>
</dbReference>
<dbReference type="InterPro" id="IPR009593">
    <property type="entry name" value="DUF1203"/>
</dbReference>
<accession>A0ABV8UDM6</accession>
<evidence type="ECO:0000313" key="2">
    <source>
        <dbReference type="Proteomes" id="UP001595776"/>
    </source>
</evidence>
<sequence>MTMLKIIAMPTVDARAYQRGALDANGRMPERDISTGPGNPCRHCLETIEAGAEKLVLAYRPFEELQPYAELGPIFLHGRDCGRYDEYAGFPKMFQRWNTVLVRGYGSNNRIQYQAARHIPVDELEAQCAEMLTDPNVAYLHVRTSQYNCYQCRVERA</sequence>